<feature type="domain" description="Ubiquitin-like" evidence="3">
    <location>
        <begin position="21"/>
        <end position="91"/>
    </location>
</feature>
<evidence type="ECO:0000313" key="5">
    <source>
        <dbReference type="Proteomes" id="UP000298138"/>
    </source>
</evidence>
<dbReference type="OrthoDB" id="267397at2759"/>
<dbReference type="CDD" id="cd14324">
    <property type="entry name" value="UBA_Dsk2p_like"/>
    <property type="match status" value="1"/>
</dbReference>
<dbReference type="PANTHER" id="PTHR10677">
    <property type="entry name" value="UBIQUILIN"/>
    <property type="match status" value="1"/>
</dbReference>
<organism evidence="4 5">
    <name type="scientific">Ascodesmis nigricans</name>
    <dbReference type="NCBI Taxonomy" id="341454"/>
    <lineage>
        <taxon>Eukaryota</taxon>
        <taxon>Fungi</taxon>
        <taxon>Dikarya</taxon>
        <taxon>Ascomycota</taxon>
        <taxon>Pezizomycotina</taxon>
        <taxon>Pezizomycetes</taxon>
        <taxon>Pezizales</taxon>
        <taxon>Ascodesmidaceae</taxon>
        <taxon>Ascodesmis</taxon>
    </lineage>
</organism>
<dbReference type="GO" id="GO:0006511">
    <property type="term" value="P:ubiquitin-dependent protein catabolic process"/>
    <property type="evidence" value="ECO:0007669"/>
    <property type="project" value="TreeGrafter"/>
</dbReference>
<evidence type="ECO:0000313" key="4">
    <source>
        <dbReference type="EMBL" id="TGZ83547.1"/>
    </source>
</evidence>
<dbReference type="Gene3D" id="1.10.8.10">
    <property type="entry name" value="DNA helicase RuvA subunit, C-terminal domain"/>
    <property type="match status" value="1"/>
</dbReference>
<dbReference type="SUPFAM" id="SSF46934">
    <property type="entry name" value="UBA-like"/>
    <property type="match status" value="1"/>
</dbReference>
<feature type="domain" description="UBA" evidence="2">
    <location>
        <begin position="356"/>
        <end position="400"/>
    </location>
</feature>
<dbReference type="GO" id="GO:0031593">
    <property type="term" value="F:polyubiquitin modification-dependent protein binding"/>
    <property type="evidence" value="ECO:0007669"/>
    <property type="project" value="TreeGrafter"/>
</dbReference>
<dbReference type="InterPro" id="IPR015940">
    <property type="entry name" value="UBA"/>
</dbReference>
<evidence type="ECO:0000256" key="1">
    <source>
        <dbReference type="SAM" id="MobiDB-lite"/>
    </source>
</evidence>
<evidence type="ECO:0000259" key="3">
    <source>
        <dbReference type="PROSITE" id="PS50053"/>
    </source>
</evidence>
<dbReference type="Pfam" id="PF23195">
    <property type="entry name" value="UBQLN1"/>
    <property type="match status" value="1"/>
</dbReference>
<protein>
    <recommendedName>
        <fullName evidence="6">Ubiquitin-domain-containing protein</fullName>
    </recommendedName>
</protein>
<evidence type="ECO:0008006" key="6">
    <source>
        <dbReference type="Google" id="ProtNLM"/>
    </source>
</evidence>
<dbReference type="SMART" id="SM00213">
    <property type="entry name" value="UBQ"/>
    <property type="match status" value="1"/>
</dbReference>
<dbReference type="PANTHER" id="PTHR10677:SF3">
    <property type="entry name" value="FI07626P-RELATED"/>
    <property type="match status" value="1"/>
</dbReference>
<dbReference type="InterPro" id="IPR029071">
    <property type="entry name" value="Ubiquitin-like_domsf"/>
</dbReference>
<dbReference type="InParanoid" id="A0A4S2N350"/>
<reference evidence="4 5" key="1">
    <citation type="submission" date="2019-04" db="EMBL/GenBank/DDBJ databases">
        <title>Comparative genomics and transcriptomics to analyze fruiting body development in filamentous ascomycetes.</title>
        <authorList>
            <consortium name="DOE Joint Genome Institute"/>
            <person name="Lutkenhaus R."/>
            <person name="Traeger S."/>
            <person name="Breuer J."/>
            <person name="Kuo A."/>
            <person name="Lipzen A."/>
            <person name="Pangilinan J."/>
            <person name="Dilworth D."/>
            <person name="Sandor L."/>
            <person name="Poggeler S."/>
            <person name="Barry K."/>
            <person name="Grigoriev I.V."/>
            <person name="Nowrousian M."/>
        </authorList>
    </citation>
    <scope>NUCLEOTIDE SEQUENCE [LARGE SCALE GENOMIC DNA]</scope>
    <source>
        <strain evidence="4 5">CBS 389.68</strain>
    </source>
</reference>
<name>A0A4S2N350_9PEZI</name>
<dbReference type="InterPro" id="IPR000626">
    <property type="entry name" value="Ubiquitin-like_dom"/>
</dbReference>
<dbReference type="GO" id="GO:0005829">
    <property type="term" value="C:cytosol"/>
    <property type="evidence" value="ECO:0007669"/>
    <property type="project" value="TreeGrafter"/>
</dbReference>
<dbReference type="STRING" id="341454.A0A4S2N350"/>
<dbReference type="Pfam" id="PF00240">
    <property type="entry name" value="ubiquitin"/>
    <property type="match status" value="1"/>
</dbReference>
<proteinExistence type="predicted"/>
<dbReference type="EMBL" id="ML220113">
    <property type="protein sequence ID" value="TGZ83547.1"/>
    <property type="molecule type" value="Genomic_DNA"/>
</dbReference>
<dbReference type="FunCoup" id="A0A4S2N350">
    <property type="interactions" value="661"/>
</dbReference>
<dbReference type="Proteomes" id="UP000298138">
    <property type="component" value="Unassembled WGS sequence"/>
</dbReference>
<feature type="compositionally biased region" description="Pro residues" evidence="1">
    <location>
        <begin position="286"/>
        <end position="296"/>
    </location>
</feature>
<keyword evidence="5" id="KW-1185">Reference proteome</keyword>
<feature type="region of interest" description="Disordered" evidence="1">
    <location>
        <begin position="229"/>
        <end position="308"/>
    </location>
</feature>
<evidence type="ECO:0000259" key="2">
    <source>
        <dbReference type="PROSITE" id="PS50030"/>
    </source>
</evidence>
<dbReference type="InterPro" id="IPR015496">
    <property type="entry name" value="Ubiquilin"/>
</dbReference>
<feature type="region of interest" description="Disordered" evidence="1">
    <location>
        <begin position="322"/>
        <end position="358"/>
    </location>
</feature>
<dbReference type="FunFam" id="1.10.8.10:FF:000024">
    <property type="entry name" value="Ubiquitin domain-containing protein DSK2"/>
    <property type="match status" value="1"/>
</dbReference>
<dbReference type="AlphaFoldDB" id="A0A4S2N350"/>
<feature type="compositionally biased region" description="Low complexity" evidence="1">
    <location>
        <begin position="251"/>
        <end position="276"/>
    </location>
</feature>
<dbReference type="PROSITE" id="PS50053">
    <property type="entry name" value="UBIQUITIN_2"/>
    <property type="match status" value="1"/>
</dbReference>
<dbReference type="SUPFAM" id="SSF54236">
    <property type="entry name" value="Ubiquitin-like"/>
    <property type="match status" value="1"/>
</dbReference>
<dbReference type="PROSITE" id="PS50030">
    <property type="entry name" value="UBA"/>
    <property type="match status" value="1"/>
</dbReference>
<gene>
    <name evidence="4" type="ORF">EX30DRAFT_315126</name>
</gene>
<dbReference type="SMART" id="SM00165">
    <property type="entry name" value="UBA"/>
    <property type="match status" value="1"/>
</dbReference>
<accession>A0A4S2N350</accession>
<dbReference type="Pfam" id="PF00627">
    <property type="entry name" value="UBA"/>
    <property type="match status" value="1"/>
</dbReference>
<dbReference type="InterPro" id="IPR009060">
    <property type="entry name" value="UBA-like_sf"/>
</dbReference>
<dbReference type="Gene3D" id="3.10.20.90">
    <property type="entry name" value="Phosphatidylinositol 3-kinase Catalytic Subunit, Chain A, domain 1"/>
    <property type="match status" value="1"/>
</dbReference>
<sequence>MSTSGDAPTAPAAAASEEEQLTINIKSTGDKKYTATIAPSKTVQDLKKHLHEQHPDEIPAEPRLIYSGRVLKNPDTLASYNIKTGNTIHMVKPAASATRQAASNSSSVPPVNIAAGTGNDPLAGLTGARYAGHVQLPSAGLFGPDGGMGPPPGPEQLAAQMNDPLQQAMLQRILSDPAILDQIISSNPMLSQIPGAREMLQSPMMRQMLTDPQLMMQMAQMSGMGGGAGGLGGFGARGNNNSFPAPGQNETTTGSTPANTATSATGNTNTNPQGTGAQSPGNTAGSPPPFPFPFPFGAPGGGLGAMMNNPQMQEQMRQLMGSLAGAGDGSSPGANPFGFGSPLGGSSPAAPADTRPPEERYADQLRQLNDMGFYDFERNVEALRRSGGSVQGAVNQLLGG</sequence>